<name>A0A1I5TYG9_9RHOB</name>
<dbReference type="InterPro" id="IPR051010">
    <property type="entry name" value="BCAA_transport"/>
</dbReference>
<dbReference type="PROSITE" id="PS51257">
    <property type="entry name" value="PROKAR_LIPOPROTEIN"/>
    <property type="match status" value="1"/>
</dbReference>
<dbReference type="RefSeq" id="WP_093424314.1">
    <property type="nucleotide sequence ID" value="NZ_FOXA01000016.1"/>
</dbReference>
<feature type="domain" description="Leucine-binding protein" evidence="5">
    <location>
        <begin position="49"/>
        <end position="377"/>
    </location>
</feature>
<keyword evidence="7" id="KW-1185">Reference proteome</keyword>
<sequence>MYAHVRAARKPIARLMAGLLLIAAAACAPVAPLAPGADVGQRIDPGAAVPVALLVPTSDPEGGAILARSAENAARLAIADLQGAEVDLRVYDTAGQPGQAAEVARQAVADGAKIILGPVYSQTANAAGVAVAGQNVNLLSLSNNTSIAGGNVFVLGNTFENTAQRLVEYAVSQGKRNIFVIHGTDLAEQQGRDAILSAISRSPASLAGVGSFELSQEGVTSAAPRLAREANAAGADAVFLTSGTSGALPFLADLLPEAGLDPDVTQYIGLQRLDIPTSALSLRGLQGAWFALPDQGMSDRFAARYRAAYGMDPHPIVSAPAYDGIAAIGALAARGDRGALTSSALTQGQGFAGANGVFRLLPGGTIQRGLAVAQVQNNQVVVIDPARRSFGGAGF</sequence>
<dbReference type="OrthoDB" id="7210494at2"/>
<dbReference type="SUPFAM" id="SSF53822">
    <property type="entry name" value="Periplasmic binding protein-like I"/>
    <property type="match status" value="1"/>
</dbReference>
<comment type="similarity">
    <text evidence="1">Belongs to the leucine-binding protein family.</text>
</comment>
<evidence type="ECO:0000256" key="1">
    <source>
        <dbReference type="ARBA" id="ARBA00010062"/>
    </source>
</evidence>
<dbReference type="STRING" id="441119.SAMN04488047_11615"/>
<evidence type="ECO:0000259" key="5">
    <source>
        <dbReference type="Pfam" id="PF13458"/>
    </source>
</evidence>
<dbReference type="Pfam" id="PF13458">
    <property type="entry name" value="Peripla_BP_6"/>
    <property type="match status" value="1"/>
</dbReference>
<gene>
    <name evidence="6" type="ORF">SAMN04488047_11615</name>
</gene>
<organism evidence="6 7">
    <name type="scientific">Tranquillimonas alkanivorans</name>
    <dbReference type="NCBI Taxonomy" id="441119"/>
    <lineage>
        <taxon>Bacteria</taxon>
        <taxon>Pseudomonadati</taxon>
        <taxon>Pseudomonadota</taxon>
        <taxon>Alphaproteobacteria</taxon>
        <taxon>Rhodobacterales</taxon>
        <taxon>Roseobacteraceae</taxon>
        <taxon>Tranquillimonas</taxon>
    </lineage>
</organism>
<protein>
    <submittedName>
        <fullName evidence="6">Amino acid/amide ABC transporter substrate-binding protein, HAAT family</fullName>
    </submittedName>
</protein>
<dbReference type="CDD" id="cd06339">
    <property type="entry name" value="PBP1_YraM_LppC_lipoprotein-like"/>
    <property type="match status" value="1"/>
</dbReference>
<dbReference type="InterPro" id="IPR028081">
    <property type="entry name" value="Leu-bd"/>
</dbReference>
<dbReference type="Gene3D" id="3.40.50.2300">
    <property type="match status" value="2"/>
</dbReference>
<dbReference type="EMBL" id="FOXA01000016">
    <property type="protein sequence ID" value="SFP88102.1"/>
    <property type="molecule type" value="Genomic_DNA"/>
</dbReference>
<accession>A0A1I5TYG9</accession>
<dbReference type="PANTHER" id="PTHR30483">
    <property type="entry name" value="LEUCINE-SPECIFIC-BINDING PROTEIN"/>
    <property type="match status" value="1"/>
</dbReference>
<keyword evidence="3" id="KW-0813">Transport</keyword>
<evidence type="ECO:0000256" key="2">
    <source>
        <dbReference type="ARBA" id="ARBA00022729"/>
    </source>
</evidence>
<dbReference type="PANTHER" id="PTHR30483:SF6">
    <property type="entry name" value="PERIPLASMIC BINDING PROTEIN OF ABC TRANSPORTER FOR NATURAL AMINO ACIDS"/>
    <property type="match status" value="1"/>
</dbReference>
<evidence type="ECO:0000313" key="6">
    <source>
        <dbReference type="EMBL" id="SFP88102.1"/>
    </source>
</evidence>
<keyword evidence="2 4" id="KW-0732">Signal</keyword>
<dbReference type="InterPro" id="IPR028082">
    <property type="entry name" value="Peripla_BP_I"/>
</dbReference>
<reference evidence="6 7" key="1">
    <citation type="submission" date="2016-10" db="EMBL/GenBank/DDBJ databases">
        <authorList>
            <person name="de Groot N.N."/>
        </authorList>
    </citation>
    <scope>NUCLEOTIDE SEQUENCE [LARGE SCALE GENOMIC DNA]</scope>
    <source>
        <strain evidence="6 7">DSM 19547</strain>
    </source>
</reference>
<feature type="signal peptide" evidence="4">
    <location>
        <begin position="1"/>
        <end position="28"/>
    </location>
</feature>
<feature type="chain" id="PRO_5011751144" evidence="4">
    <location>
        <begin position="29"/>
        <end position="395"/>
    </location>
</feature>
<keyword evidence="3" id="KW-0029">Amino-acid transport</keyword>
<evidence type="ECO:0000256" key="4">
    <source>
        <dbReference type="SAM" id="SignalP"/>
    </source>
</evidence>
<dbReference type="GO" id="GO:0006865">
    <property type="term" value="P:amino acid transport"/>
    <property type="evidence" value="ECO:0007669"/>
    <property type="project" value="UniProtKB-KW"/>
</dbReference>
<evidence type="ECO:0000313" key="7">
    <source>
        <dbReference type="Proteomes" id="UP000199356"/>
    </source>
</evidence>
<evidence type="ECO:0000256" key="3">
    <source>
        <dbReference type="ARBA" id="ARBA00022970"/>
    </source>
</evidence>
<dbReference type="AlphaFoldDB" id="A0A1I5TYG9"/>
<proteinExistence type="inferred from homology"/>
<dbReference type="Proteomes" id="UP000199356">
    <property type="component" value="Unassembled WGS sequence"/>
</dbReference>